<protein>
    <submittedName>
        <fullName evidence="1">Uncharacterized protein</fullName>
    </submittedName>
</protein>
<reference evidence="1" key="1">
    <citation type="submission" date="2013-12" db="EMBL/GenBank/DDBJ databases">
        <authorList>
            <person name="Omoto C.K."/>
            <person name="Sibley D."/>
            <person name="Venepally P."/>
            <person name="Hadjithomas M."/>
            <person name="Karamycheva S."/>
            <person name="Brunk B."/>
            <person name="Roos D."/>
            <person name="Caler E."/>
            <person name="Lorenzi H."/>
        </authorList>
    </citation>
    <scope>NUCLEOTIDE SEQUENCE</scope>
</reference>
<comment type="caution">
    <text evidence="1">The sequence shown here is derived from an EMBL/GenBank/DDBJ whole genome shotgun (WGS) entry which is preliminary data.</text>
</comment>
<dbReference type="AlphaFoldDB" id="A0A023B3C5"/>
<dbReference type="EMBL" id="AFNH02000836">
    <property type="protein sequence ID" value="EZG55485.1"/>
    <property type="molecule type" value="Genomic_DNA"/>
</dbReference>
<sequence>MGNRASKEDVDIPLVSRLRDQIVARSSVQTRSYKIPRGLMESSSKDKLGSVTVSYSEFNKNKLPVMFYPTVIMRFLPLVLDELPVLMEICCTWFVCLHDAVMLQYSKRILSGFVRTYRRHLLFTNATLSVQKLHTSDAGSKRVDLMIYAKVLPSLLGGLFSNSNVVELRYISEYYHDPKDKDGRTRT</sequence>
<accession>A0A023B3C5</accession>
<keyword evidence="2" id="KW-1185">Reference proteome</keyword>
<name>A0A023B3C5_GRENI</name>
<proteinExistence type="predicted"/>
<gene>
    <name evidence="1" type="ORF">GNI_111980</name>
</gene>
<dbReference type="GeneID" id="22913958"/>
<dbReference type="RefSeq" id="XP_011131538.1">
    <property type="nucleotide sequence ID" value="XM_011133236.1"/>
</dbReference>
<feature type="non-terminal residue" evidence="1">
    <location>
        <position position="187"/>
    </location>
</feature>
<dbReference type="Proteomes" id="UP000019763">
    <property type="component" value="Unassembled WGS sequence"/>
</dbReference>
<evidence type="ECO:0000313" key="2">
    <source>
        <dbReference type="Proteomes" id="UP000019763"/>
    </source>
</evidence>
<organism evidence="1 2">
    <name type="scientific">Gregarina niphandrodes</name>
    <name type="common">Septate eugregarine</name>
    <dbReference type="NCBI Taxonomy" id="110365"/>
    <lineage>
        <taxon>Eukaryota</taxon>
        <taxon>Sar</taxon>
        <taxon>Alveolata</taxon>
        <taxon>Apicomplexa</taxon>
        <taxon>Conoidasida</taxon>
        <taxon>Gregarinasina</taxon>
        <taxon>Eugregarinorida</taxon>
        <taxon>Gregarinidae</taxon>
        <taxon>Gregarina</taxon>
    </lineage>
</organism>
<evidence type="ECO:0000313" key="1">
    <source>
        <dbReference type="EMBL" id="EZG55485.1"/>
    </source>
</evidence>
<dbReference type="VEuPathDB" id="CryptoDB:GNI_111980"/>